<evidence type="ECO:0008006" key="3">
    <source>
        <dbReference type="Google" id="ProtNLM"/>
    </source>
</evidence>
<organism evidence="1 2">
    <name type="scientific">Tunisvirus fontaine2</name>
    <dbReference type="NCBI Taxonomy" id="1421067"/>
    <lineage>
        <taxon>Viruses</taxon>
        <taxon>Varidnaviria</taxon>
        <taxon>Bamfordvirae</taxon>
        <taxon>Nucleocytoviricota</taxon>
        <taxon>Megaviricetes</taxon>
        <taxon>Pimascovirales</taxon>
        <taxon>Pimascovirales incertae sedis</taxon>
        <taxon>Marseilleviridae</taxon>
        <taxon>Losannavirus</taxon>
        <taxon>Losannavirus tunisense</taxon>
    </lineage>
</organism>
<sequence length="229" mass="26726">MSIHRFLKNREVISFALVEDVAVNPDGFVHTQRKSSKWIRVREKATEQVLPDGTKHGKYFKFSSKDEWKKEKYINYRMGYLHGEYHTKEYNGEKYTGNCSTISSESVGQFEKGVPIGTFAFHWQNLGQPIKTHFLTFVNGLPMLFKGKTDILLVWEEDTVYINGEKYTNVVFFPREKTPKIAIYPFLKDGWSTNVTSSIEKFSPEVYATNKFGQRVELHMPVFPRNIFK</sequence>
<name>V9SDL5_9VIRU</name>
<dbReference type="EMBL" id="KF483846">
    <property type="protein sequence ID" value="AHC54810.1"/>
    <property type="molecule type" value="Genomic_DNA"/>
</dbReference>
<evidence type="ECO:0000313" key="2">
    <source>
        <dbReference type="Proteomes" id="UP000232615"/>
    </source>
</evidence>
<keyword evidence="2" id="KW-1185">Reference proteome</keyword>
<protein>
    <recommendedName>
        <fullName evidence="3">MORN repeat-containing protein</fullName>
    </recommendedName>
</protein>
<reference evidence="1 2" key="1">
    <citation type="journal article" date="2014" name="Arch. Virol.">
        <title>Complete genome sequence of Tunisvirus, a new member of the proposed family Marseilleviridae.</title>
        <authorList>
            <person name="Aherfi S."/>
            <person name="Boughalmi M."/>
            <person name="Pagnier I."/>
            <person name="Fournous G."/>
            <person name="La Scola B."/>
            <person name="Raoult D."/>
            <person name="Colson P."/>
        </authorList>
    </citation>
    <scope>NUCLEOTIDE SEQUENCE [LARGE SCALE GENOMIC DNA]</scope>
    <source>
        <strain evidence="1 2">U484</strain>
    </source>
</reference>
<accession>V9SDL5</accession>
<proteinExistence type="predicted"/>
<evidence type="ECO:0000313" key="1">
    <source>
        <dbReference type="EMBL" id="AHC54810.1"/>
    </source>
</evidence>
<dbReference type="Proteomes" id="UP000232615">
    <property type="component" value="Segment"/>
</dbReference>
<gene>
    <name evidence="1" type="ORF">TNS_ORF92</name>
</gene>